<sequence length="96" mass="11091">MFIFIFLCLFVLQFSPLLLHADSQENIALQCKSFKGAFIIILPVKLAIVSIFASGQGVWQEFPMRLQPKRFDEQFIINNVSVLLFILGSEYEQEFD</sequence>
<evidence type="ECO:0000313" key="3">
    <source>
        <dbReference type="EMBL" id="KRZ22680.1"/>
    </source>
</evidence>
<comment type="caution">
    <text evidence="3">The sequence shown here is derived from an EMBL/GenBank/DDBJ whole genome shotgun (WGS) entry which is preliminary data.</text>
</comment>
<reference evidence="3 4" key="1">
    <citation type="submission" date="2015-01" db="EMBL/GenBank/DDBJ databases">
        <title>Evolution of Trichinella species and genotypes.</title>
        <authorList>
            <person name="Korhonen P.K."/>
            <person name="Edoardo P."/>
            <person name="Giuseppe L.R."/>
            <person name="Gasser R.B."/>
        </authorList>
    </citation>
    <scope>NUCLEOTIDE SEQUENCE [LARGE SCALE GENOMIC DNA]</scope>
    <source>
        <strain evidence="3">ISS588</strain>
    </source>
</reference>
<keyword evidence="1" id="KW-1133">Transmembrane helix</keyword>
<name>A0A0V1IIW9_TRIPS</name>
<evidence type="ECO:0000256" key="2">
    <source>
        <dbReference type="SAM" id="SignalP"/>
    </source>
</evidence>
<protein>
    <recommendedName>
        <fullName evidence="5">Transmembrane protein</fullName>
    </recommendedName>
</protein>
<dbReference type="AlphaFoldDB" id="A0A0V1IIW9"/>
<evidence type="ECO:0000313" key="4">
    <source>
        <dbReference type="Proteomes" id="UP000054805"/>
    </source>
</evidence>
<feature type="transmembrane region" description="Helical" evidence="1">
    <location>
        <begin position="37"/>
        <end position="59"/>
    </location>
</feature>
<evidence type="ECO:0008006" key="5">
    <source>
        <dbReference type="Google" id="ProtNLM"/>
    </source>
</evidence>
<gene>
    <name evidence="3" type="ORF">T4B_14640</name>
</gene>
<keyword evidence="1" id="KW-0472">Membrane</keyword>
<keyword evidence="4" id="KW-1185">Reference proteome</keyword>
<keyword evidence="1" id="KW-0812">Transmembrane</keyword>
<proteinExistence type="predicted"/>
<dbReference type="Proteomes" id="UP000054805">
    <property type="component" value="Unassembled WGS sequence"/>
</dbReference>
<accession>A0A0V1IIW9</accession>
<feature type="signal peptide" evidence="2">
    <location>
        <begin position="1"/>
        <end position="21"/>
    </location>
</feature>
<evidence type="ECO:0000256" key="1">
    <source>
        <dbReference type="SAM" id="Phobius"/>
    </source>
</evidence>
<keyword evidence="2" id="KW-0732">Signal</keyword>
<dbReference type="EMBL" id="JYDS01000166">
    <property type="protein sequence ID" value="KRZ22680.1"/>
    <property type="molecule type" value="Genomic_DNA"/>
</dbReference>
<organism evidence="3 4">
    <name type="scientific">Trichinella pseudospiralis</name>
    <name type="common">Parasitic roundworm</name>
    <dbReference type="NCBI Taxonomy" id="6337"/>
    <lineage>
        <taxon>Eukaryota</taxon>
        <taxon>Metazoa</taxon>
        <taxon>Ecdysozoa</taxon>
        <taxon>Nematoda</taxon>
        <taxon>Enoplea</taxon>
        <taxon>Dorylaimia</taxon>
        <taxon>Trichinellida</taxon>
        <taxon>Trichinellidae</taxon>
        <taxon>Trichinella</taxon>
    </lineage>
</organism>
<feature type="chain" id="PRO_5006879962" description="Transmembrane protein" evidence="2">
    <location>
        <begin position="22"/>
        <end position="96"/>
    </location>
</feature>